<evidence type="ECO:0000313" key="2">
    <source>
        <dbReference type="EMBL" id="MDK9500197.1"/>
    </source>
</evidence>
<proteinExistence type="predicted"/>
<feature type="compositionally biased region" description="Low complexity" evidence="1">
    <location>
        <begin position="27"/>
        <end position="50"/>
    </location>
</feature>
<evidence type="ECO:0008006" key="4">
    <source>
        <dbReference type="Google" id="ProtNLM"/>
    </source>
</evidence>
<name>A0ABT7H2R3_9ACTN</name>
<dbReference type="PROSITE" id="PS51257">
    <property type="entry name" value="PROKAR_LIPOPROTEIN"/>
    <property type="match status" value="1"/>
</dbReference>
<dbReference type="RefSeq" id="WP_285345878.1">
    <property type="nucleotide sequence ID" value="NZ_JASITI010000057.1"/>
</dbReference>
<comment type="caution">
    <text evidence="2">The sequence shown here is derived from an EMBL/GenBank/DDBJ whole genome shotgun (WGS) entry which is preliminary data.</text>
</comment>
<organism evidence="2 3">
    <name type="scientific">Streptomyces katrae</name>
    <dbReference type="NCBI Taxonomy" id="68223"/>
    <lineage>
        <taxon>Bacteria</taxon>
        <taxon>Bacillati</taxon>
        <taxon>Actinomycetota</taxon>
        <taxon>Actinomycetes</taxon>
        <taxon>Kitasatosporales</taxon>
        <taxon>Streptomycetaceae</taxon>
        <taxon>Streptomyces</taxon>
    </lineage>
</organism>
<gene>
    <name evidence="2" type="ORF">QEZ40_005825</name>
</gene>
<keyword evidence="3" id="KW-1185">Reference proteome</keyword>
<sequence>MRTHHTLAAALAATALLALTGCEEPKPSGGAAPGSAPASAPASQPAAAQGTLPDLVGKGLQAAQDEAQAAGFHRLASHDGLGRGRAQAFDGNWKVCFQSPAPGAASTDARIDFGAVKADEACPAADPGLPSAAAGATPDFFRKSVKAARDSLPSGVSVTVKDGLQGRTVRLETNWQVCAQLPKPGNPLNGGPVELIVVQFGETCP</sequence>
<reference evidence="2 3" key="1">
    <citation type="submission" date="2023-05" db="EMBL/GenBank/DDBJ databases">
        <title>Sequencing and Assembly of Streptomyces sp. NP73.</title>
        <authorList>
            <person name="Konwar A.N."/>
            <person name="Saikia K."/>
            <person name="Thakur D."/>
        </authorList>
    </citation>
    <scope>NUCLEOTIDE SEQUENCE [LARGE SCALE GENOMIC DNA]</scope>
    <source>
        <strain evidence="2 3">NP73</strain>
    </source>
</reference>
<accession>A0ABT7H2R3</accession>
<dbReference type="EMBL" id="JASITI010000057">
    <property type="protein sequence ID" value="MDK9500197.1"/>
    <property type="molecule type" value="Genomic_DNA"/>
</dbReference>
<protein>
    <recommendedName>
        <fullName evidence="4">PASTA domain-containing protein</fullName>
    </recommendedName>
</protein>
<dbReference type="Proteomes" id="UP001223390">
    <property type="component" value="Unassembled WGS sequence"/>
</dbReference>
<dbReference type="Gene3D" id="3.30.10.20">
    <property type="match status" value="1"/>
</dbReference>
<evidence type="ECO:0000313" key="3">
    <source>
        <dbReference type="Proteomes" id="UP001223390"/>
    </source>
</evidence>
<feature type="region of interest" description="Disordered" evidence="1">
    <location>
        <begin position="25"/>
        <end position="50"/>
    </location>
</feature>
<evidence type="ECO:0000256" key="1">
    <source>
        <dbReference type="SAM" id="MobiDB-lite"/>
    </source>
</evidence>